<evidence type="ECO:0000313" key="2">
    <source>
        <dbReference type="Proteomes" id="UP000182412"/>
    </source>
</evidence>
<accession>A0A1H0NGC5</accession>
<protein>
    <submittedName>
        <fullName evidence="1">SMI1-KNR4 cell-wall</fullName>
    </submittedName>
</protein>
<organism evidence="1 2">
    <name type="scientific">Selenomonas ruminantium</name>
    <dbReference type="NCBI Taxonomy" id="971"/>
    <lineage>
        <taxon>Bacteria</taxon>
        <taxon>Bacillati</taxon>
        <taxon>Bacillota</taxon>
        <taxon>Negativicutes</taxon>
        <taxon>Selenomonadales</taxon>
        <taxon>Selenomonadaceae</taxon>
        <taxon>Selenomonas</taxon>
    </lineage>
</organism>
<dbReference type="Gene3D" id="3.40.1580.10">
    <property type="entry name" value="SMI1/KNR4-like"/>
    <property type="match status" value="1"/>
</dbReference>
<dbReference type="InterPro" id="IPR037883">
    <property type="entry name" value="Knr4/Smi1-like_sf"/>
</dbReference>
<dbReference type="Pfam" id="PF14567">
    <property type="entry name" value="SUKH_5"/>
    <property type="match status" value="1"/>
</dbReference>
<dbReference type="RefSeq" id="WP_176756695.1">
    <property type="nucleotide sequence ID" value="NZ_FNJQ01000003.1"/>
</dbReference>
<dbReference type="AlphaFoldDB" id="A0A1H0NGC5"/>
<dbReference type="Proteomes" id="UP000182412">
    <property type="component" value="Unassembled WGS sequence"/>
</dbReference>
<sequence length="134" mass="15517">MKGLINKIESIENLCQIGGCLEDDIFQAQNKLNLLFSPEYKLYMLKYGAISFKGTEWTGLGKHLHGYLNVVNITLTMRELDIDFPLDCYVIENLGIDKGMVISNFYGKVYLYNMGEKYNLYDNLEEYLAECMLR</sequence>
<evidence type="ECO:0000313" key="1">
    <source>
        <dbReference type="EMBL" id="SDO91370.1"/>
    </source>
</evidence>
<proteinExistence type="predicted"/>
<dbReference type="EMBL" id="FNJQ01000003">
    <property type="protein sequence ID" value="SDO91370.1"/>
    <property type="molecule type" value="Genomic_DNA"/>
</dbReference>
<reference evidence="1 2" key="1">
    <citation type="submission" date="2016-10" db="EMBL/GenBank/DDBJ databases">
        <authorList>
            <person name="de Groot N.N."/>
        </authorList>
    </citation>
    <scope>NUCLEOTIDE SEQUENCE [LARGE SCALE GENOMIC DNA]</scope>
    <source>
        <strain evidence="1 2">S137</strain>
    </source>
</reference>
<gene>
    <name evidence="1" type="ORF">SAMN05216366_10362</name>
</gene>
<dbReference type="SUPFAM" id="SSF160631">
    <property type="entry name" value="SMI1/KNR4-like"/>
    <property type="match status" value="1"/>
</dbReference>
<name>A0A1H0NGC5_SELRU</name>